<evidence type="ECO:0000313" key="2">
    <source>
        <dbReference type="EMBL" id="WUP47272.1"/>
    </source>
</evidence>
<sequence length="359" mass="38671">MIELSDAALSALTRSHRRRIMVESWLGSELLSDSVPVDAAFEDTDRRSNVPERVTLTVPRRYRGESWSPVTDDHPLAANGQRLRVQLGIDIGNGVTEWFQRGWFVITDSQASGDAVNVQAAGLLYLIHEARFVSPFNPSGTLFSTLRALVEPALTVVFDSALTDRPVPDAMNWDEDRMAAVQEVTDSLGADYRVTEDGYLSVFPAEAESSPVLTLTDGAGGTVITASGSSTRDGAVNAFVARGTAPDGGQLQAVAYEFSGPKAYGGAFNPLPVPDLFYSPLLTTEAQCAAAARTRRERARRATGREFQVEMVPNPALQTGDRVLVTADEYTDLPCVIEALTLPYKAGGGSQTLTVRSLT</sequence>
<dbReference type="Proteomes" id="UP001432190">
    <property type="component" value="Chromosome"/>
</dbReference>
<organism evidence="2 3">
    <name type="scientific">Micromonospora globbae</name>
    <dbReference type="NCBI Taxonomy" id="1894969"/>
    <lineage>
        <taxon>Bacteria</taxon>
        <taxon>Bacillati</taxon>
        <taxon>Actinomycetota</taxon>
        <taxon>Actinomycetes</taxon>
        <taxon>Micromonosporales</taxon>
        <taxon>Micromonosporaceae</taxon>
        <taxon>Micromonospora</taxon>
    </lineage>
</organism>
<reference evidence="2" key="1">
    <citation type="submission" date="2022-10" db="EMBL/GenBank/DDBJ databases">
        <title>The complete genomes of actinobacterial strains from the NBC collection.</title>
        <authorList>
            <person name="Joergensen T.S."/>
            <person name="Alvarez Arevalo M."/>
            <person name="Sterndorff E.B."/>
            <person name="Faurdal D."/>
            <person name="Vuksanovic O."/>
            <person name="Mourched A.-S."/>
            <person name="Charusanti P."/>
            <person name="Shaw S."/>
            <person name="Blin K."/>
            <person name="Weber T."/>
        </authorList>
    </citation>
    <scope>NUCLEOTIDE SEQUENCE</scope>
    <source>
        <strain evidence="2">NBC_00256</strain>
    </source>
</reference>
<dbReference type="RefSeq" id="WP_328850254.1">
    <property type="nucleotide sequence ID" value="NZ_CP108084.1"/>
</dbReference>
<feature type="domain" description="DUF5047" evidence="1">
    <location>
        <begin position="73"/>
        <end position="155"/>
    </location>
</feature>
<dbReference type="EMBL" id="CP108084">
    <property type="protein sequence ID" value="WUP47272.1"/>
    <property type="molecule type" value="Genomic_DNA"/>
</dbReference>
<dbReference type="Pfam" id="PF16466">
    <property type="entry name" value="DUF5047"/>
    <property type="match status" value="1"/>
</dbReference>
<accession>A0ABZ1RZQ6</accession>
<name>A0ABZ1RZQ6_9ACTN</name>
<proteinExistence type="predicted"/>
<evidence type="ECO:0000259" key="1">
    <source>
        <dbReference type="Pfam" id="PF16466"/>
    </source>
</evidence>
<keyword evidence="3" id="KW-1185">Reference proteome</keyword>
<protein>
    <submittedName>
        <fullName evidence="2">DUF5047 domain-containing protein</fullName>
    </submittedName>
</protein>
<gene>
    <name evidence="2" type="ORF">OG994_16610</name>
</gene>
<dbReference type="InterPro" id="IPR032490">
    <property type="entry name" value="DUF5047"/>
</dbReference>
<evidence type="ECO:0000313" key="3">
    <source>
        <dbReference type="Proteomes" id="UP001432190"/>
    </source>
</evidence>